<keyword evidence="3" id="KW-1185">Reference proteome</keyword>
<reference evidence="2" key="1">
    <citation type="submission" date="2023-06" db="EMBL/GenBank/DDBJ databases">
        <title>Draft genome sequence of Nocardioides sp. SOB77.</title>
        <authorList>
            <person name="Zhang G."/>
        </authorList>
    </citation>
    <scope>NUCLEOTIDE SEQUENCE</scope>
    <source>
        <strain evidence="2">SOB77</strain>
    </source>
</reference>
<evidence type="ECO:0000256" key="1">
    <source>
        <dbReference type="SAM" id="MobiDB-lite"/>
    </source>
</evidence>
<dbReference type="EMBL" id="JAUHJQ010000008">
    <property type="protein sequence ID" value="MDN4174710.1"/>
    <property type="molecule type" value="Genomic_DNA"/>
</dbReference>
<proteinExistence type="predicted"/>
<sequence>MTWLRVDDKFHSHRKARKAVRSHTTKRRDAAALGLWTAAASWSADNLTDGFVPADELEAWDDDHEAIAQRLVDAGLWYADEVDGEPGFRFHDWAAYNPDARSVMLRREAESEGGKRGNHVRWHVGQKIKDPECSYCTDPSNGSGTRSGTRSGRSRGSRVGGESSRPGPARPAAAAATEDAAAAADDALPGPLAILRSKLQAHTPLRGLRFDALTPDQADRLTALVALHGDEALVRVAVDTCRNPAPTYVAAFLGTWEALPAPGQVLHVVRPSDRTCPTHSLTLSPAGICNACAIDARVGDR</sequence>
<gene>
    <name evidence="2" type="ORF">QWY28_17245</name>
</gene>
<feature type="compositionally biased region" description="Low complexity" evidence="1">
    <location>
        <begin position="140"/>
        <end position="151"/>
    </location>
</feature>
<feature type="region of interest" description="Disordered" evidence="1">
    <location>
        <begin position="131"/>
        <end position="173"/>
    </location>
</feature>
<name>A0ABT8FJP0_9ACTN</name>
<dbReference type="Proteomes" id="UP001168620">
    <property type="component" value="Unassembled WGS sequence"/>
</dbReference>
<dbReference type="RefSeq" id="WP_300953804.1">
    <property type="nucleotide sequence ID" value="NZ_JAUHJQ010000008.1"/>
</dbReference>
<feature type="compositionally biased region" description="Low complexity" evidence="1">
    <location>
        <begin position="160"/>
        <end position="173"/>
    </location>
</feature>
<evidence type="ECO:0000313" key="2">
    <source>
        <dbReference type="EMBL" id="MDN4174710.1"/>
    </source>
</evidence>
<protein>
    <submittedName>
        <fullName evidence="2">Uncharacterized protein</fullName>
    </submittedName>
</protein>
<comment type="caution">
    <text evidence="2">The sequence shown here is derived from an EMBL/GenBank/DDBJ whole genome shotgun (WGS) entry which is preliminary data.</text>
</comment>
<accession>A0ABT8FJP0</accession>
<organism evidence="2 3">
    <name type="scientific">Nocardioides oceani</name>
    <dbReference type="NCBI Taxonomy" id="3058369"/>
    <lineage>
        <taxon>Bacteria</taxon>
        <taxon>Bacillati</taxon>
        <taxon>Actinomycetota</taxon>
        <taxon>Actinomycetes</taxon>
        <taxon>Propionibacteriales</taxon>
        <taxon>Nocardioidaceae</taxon>
        <taxon>Nocardioides</taxon>
    </lineage>
</organism>
<evidence type="ECO:0000313" key="3">
    <source>
        <dbReference type="Proteomes" id="UP001168620"/>
    </source>
</evidence>